<dbReference type="InterPro" id="IPR052017">
    <property type="entry name" value="TSUP"/>
</dbReference>
<dbReference type="Pfam" id="PF01925">
    <property type="entry name" value="TauE"/>
    <property type="match status" value="1"/>
</dbReference>
<sequence>MNTVVEAAALLGAGAVAGLVGTAGGITSLVSYPALLAVGVPALAANVANIIAAVACWPGAALASRVELERRGPWLLRWTPVAAVGGAVGAALLLSTPTSAFALVVPFLVAAGSLTLLAQPRLAARRQRRRTRHGGPAMPTGLVAVSLYSGYFGAGSGVMTLALMLLTVDGNLPKANALKNMLIGAATVTSAIALVLFGPVDWAVVVPLAVGMFAGAVLGPRVTRLLPANVMRWGVALLGIALAVELLVHPES</sequence>
<dbReference type="PANTHER" id="PTHR30269:SF0">
    <property type="entry name" value="MEMBRANE TRANSPORTER PROTEIN YFCA-RELATED"/>
    <property type="match status" value="1"/>
</dbReference>
<dbReference type="Proteomes" id="UP001592582">
    <property type="component" value="Unassembled WGS sequence"/>
</dbReference>
<name>A0ABV6V5E0_9ACTN</name>
<gene>
    <name evidence="1" type="ORF">ACEZDG_06590</name>
</gene>
<reference evidence="1 2" key="1">
    <citation type="submission" date="2024-09" db="EMBL/GenBank/DDBJ databases">
        <authorList>
            <person name="Lee S.D."/>
        </authorList>
    </citation>
    <scope>NUCLEOTIDE SEQUENCE [LARGE SCALE GENOMIC DNA]</scope>
    <source>
        <strain evidence="1 2">N1-1</strain>
    </source>
</reference>
<proteinExistence type="predicted"/>
<dbReference type="PANTHER" id="PTHR30269">
    <property type="entry name" value="TRANSMEMBRANE PROTEIN YFCA"/>
    <property type="match status" value="1"/>
</dbReference>
<comment type="caution">
    <text evidence="1">The sequence shown here is derived from an EMBL/GenBank/DDBJ whole genome shotgun (WGS) entry which is preliminary data.</text>
</comment>
<evidence type="ECO:0000313" key="2">
    <source>
        <dbReference type="Proteomes" id="UP001592582"/>
    </source>
</evidence>
<dbReference type="InterPro" id="IPR002781">
    <property type="entry name" value="TM_pro_TauE-like"/>
</dbReference>
<keyword evidence="2" id="KW-1185">Reference proteome</keyword>
<protein>
    <submittedName>
        <fullName evidence="1">Sulfite exporter TauE/SafE family protein</fullName>
    </submittedName>
</protein>
<dbReference type="EMBL" id="JBHEZX010000002">
    <property type="protein sequence ID" value="MFC1408945.1"/>
    <property type="molecule type" value="Genomic_DNA"/>
</dbReference>
<organism evidence="1 2">
    <name type="scientific">Streptacidiphilus alkalitolerans</name>
    <dbReference type="NCBI Taxonomy" id="3342712"/>
    <lineage>
        <taxon>Bacteria</taxon>
        <taxon>Bacillati</taxon>
        <taxon>Actinomycetota</taxon>
        <taxon>Actinomycetes</taxon>
        <taxon>Kitasatosporales</taxon>
        <taxon>Streptomycetaceae</taxon>
        <taxon>Streptacidiphilus</taxon>
    </lineage>
</organism>
<accession>A0ABV6V5E0</accession>
<evidence type="ECO:0000313" key="1">
    <source>
        <dbReference type="EMBL" id="MFC1408945.1"/>
    </source>
</evidence>